<dbReference type="AlphaFoldDB" id="A0A923N0T4"/>
<sequence>MKNKIDKNWILESCLANQNELIANFQKRESEINDAAFKKNASASQSEDRSAGKYELLKAIGDELAFAQKELAFLSDLDVTTESTVVEPGAVVVTDKLTFFIAISSDKIEKDQSTIVGISTRAPIYASMRGLEKGNSFQFNETTYVIEDLY</sequence>
<evidence type="ECO:0008006" key="3">
    <source>
        <dbReference type="Google" id="ProtNLM"/>
    </source>
</evidence>
<protein>
    <recommendedName>
        <fullName evidence="3">Transcription elongation factor</fullName>
    </recommendedName>
</protein>
<name>A0A923N0T4_9FLAO</name>
<gene>
    <name evidence="1" type="ORF">H8R25_12795</name>
</gene>
<evidence type="ECO:0000313" key="1">
    <source>
        <dbReference type="EMBL" id="MBC5845311.1"/>
    </source>
</evidence>
<accession>A0A923N0T4</accession>
<keyword evidence="2" id="KW-1185">Reference proteome</keyword>
<comment type="caution">
    <text evidence="1">The sequence shown here is derived from an EMBL/GenBank/DDBJ whole genome shotgun (WGS) entry which is preliminary data.</text>
</comment>
<evidence type="ECO:0000313" key="2">
    <source>
        <dbReference type="Proteomes" id="UP000641454"/>
    </source>
</evidence>
<reference evidence="1 2" key="1">
    <citation type="submission" date="2020-08" db="EMBL/GenBank/DDBJ databases">
        <title>Description of novel Flavobacterium F-392 isolate.</title>
        <authorList>
            <person name="Saticioglu I.B."/>
            <person name="Duman M."/>
            <person name="Altun S."/>
        </authorList>
    </citation>
    <scope>NUCLEOTIDE SEQUENCE [LARGE SCALE GENOMIC DNA]</scope>
    <source>
        <strain evidence="1 2">F-392</strain>
    </source>
</reference>
<proteinExistence type="predicted"/>
<organism evidence="1 2">
    <name type="scientific">Flavobacterium muglaense</name>
    <dbReference type="NCBI Taxonomy" id="2764716"/>
    <lineage>
        <taxon>Bacteria</taxon>
        <taxon>Pseudomonadati</taxon>
        <taxon>Bacteroidota</taxon>
        <taxon>Flavobacteriia</taxon>
        <taxon>Flavobacteriales</taxon>
        <taxon>Flavobacteriaceae</taxon>
        <taxon>Flavobacterium</taxon>
    </lineage>
</organism>
<dbReference type="RefSeq" id="WP_187019669.1">
    <property type="nucleotide sequence ID" value="NZ_JACRUK010000035.1"/>
</dbReference>
<dbReference type="EMBL" id="JACRUL010000034">
    <property type="protein sequence ID" value="MBC5845311.1"/>
    <property type="molecule type" value="Genomic_DNA"/>
</dbReference>
<dbReference type="Proteomes" id="UP000641454">
    <property type="component" value="Unassembled WGS sequence"/>
</dbReference>